<comment type="caution">
    <text evidence="27">The sequence shown here is derived from an EMBL/GenBank/DDBJ whole genome shotgun (WGS) entry which is preliminary data.</text>
</comment>
<dbReference type="EMBL" id="MU866139">
    <property type="protein sequence ID" value="KAK4178418.1"/>
    <property type="molecule type" value="Genomic_DNA"/>
</dbReference>
<dbReference type="GO" id="GO:1990533">
    <property type="term" value="C:Dom34-Hbs1 complex"/>
    <property type="evidence" value="ECO:0007669"/>
    <property type="project" value="UniProtKB-ARBA"/>
</dbReference>
<dbReference type="FunFam" id="1.20.1270.10:FF:000009">
    <property type="entry name" value="DnaK-type molecular chaperone BiP"/>
    <property type="match status" value="1"/>
</dbReference>
<dbReference type="FunFam" id="3.90.640.10:FF:000002">
    <property type="entry name" value="Heat shock 70 kDa"/>
    <property type="match status" value="1"/>
</dbReference>
<organism evidence="27 28">
    <name type="scientific">Triangularia setosa</name>
    <dbReference type="NCBI Taxonomy" id="2587417"/>
    <lineage>
        <taxon>Eukaryota</taxon>
        <taxon>Fungi</taxon>
        <taxon>Dikarya</taxon>
        <taxon>Ascomycota</taxon>
        <taxon>Pezizomycotina</taxon>
        <taxon>Sordariomycetes</taxon>
        <taxon>Sordariomycetidae</taxon>
        <taxon>Sordariales</taxon>
        <taxon>Podosporaceae</taxon>
        <taxon>Triangularia</taxon>
    </lineage>
</organism>
<evidence type="ECO:0000256" key="3">
    <source>
        <dbReference type="ARBA" id="ARBA00004496"/>
    </source>
</evidence>
<evidence type="ECO:0000256" key="22">
    <source>
        <dbReference type="ARBA" id="ARBA00063537"/>
    </source>
</evidence>
<protein>
    <recommendedName>
        <fullName evidence="24">Elongation factor 1 alpha-like protein</fullName>
        <ecNumber evidence="6">3.6.4.10</ecNumber>
    </recommendedName>
    <alternativeName>
        <fullName evidence="7 23">Endoplasmic reticulum Chaperone BiP</fullName>
    </alternativeName>
    <alternativeName>
        <fullName evidence="19">Immunoglobulin heavy chain-binding protein homolog</fullName>
    </alternativeName>
</protein>
<evidence type="ECO:0000256" key="12">
    <source>
        <dbReference type="ARBA" id="ARBA00022801"/>
    </source>
</evidence>
<dbReference type="PROSITE" id="PS00329">
    <property type="entry name" value="HSP70_2"/>
    <property type="match status" value="1"/>
</dbReference>
<dbReference type="GO" id="GO:0005788">
    <property type="term" value="C:endoplasmic reticulum lumen"/>
    <property type="evidence" value="ECO:0007669"/>
    <property type="project" value="UniProtKB-SubCell"/>
</dbReference>
<dbReference type="PRINTS" id="PR00301">
    <property type="entry name" value="HEATSHOCK70"/>
</dbReference>
<evidence type="ECO:0000256" key="25">
    <source>
        <dbReference type="SAM" id="MobiDB-lite"/>
    </source>
</evidence>
<dbReference type="PROSITE" id="PS00297">
    <property type="entry name" value="HSP70_1"/>
    <property type="match status" value="1"/>
</dbReference>
<keyword evidence="12" id="KW-0378">Hydrolase</keyword>
<dbReference type="FunFam" id="2.40.30.10:FF:000020">
    <property type="entry name" value="Translation elongation factor EF-1"/>
    <property type="match status" value="1"/>
</dbReference>
<evidence type="ECO:0000256" key="21">
    <source>
        <dbReference type="ARBA" id="ARBA00049117"/>
    </source>
</evidence>
<comment type="catalytic activity">
    <reaction evidence="20">
        <text>ATP + H2O = ADP + phosphate + H(+)</text>
        <dbReference type="Rhea" id="RHEA:13065"/>
        <dbReference type="ChEBI" id="CHEBI:15377"/>
        <dbReference type="ChEBI" id="CHEBI:15378"/>
        <dbReference type="ChEBI" id="CHEBI:30616"/>
        <dbReference type="ChEBI" id="CHEBI:43474"/>
        <dbReference type="ChEBI" id="CHEBI:456216"/>
        <dbReference type="EC" id="3.6.4.10"/>
    </reaction>
</comment>
<evidence type="ECO:0000256" key="14">
    <source>
        <dbReference type="ARBA" id="ARBA00022840"/>
    </source>
</evidence>
<dbReference type="SUPFAM" id="SSF50447">
    <property type="entry name" value="Translation proteins"/>
    <property type="match status" value="1"/>
</dbReference>
<evidence type="ECO:0000256" key="11">
    <source>
        <dbReference type="ARBA" id="ARBA00022768"/>
    </source>
</evidence>
<dbReference type="InterPro" id="IPR009001">
    <property type="entry name" value="Transl_elong_EF1A/Init_IF2_C"/>
</dbReference>
<dbReference type="SUPFAM" id="SSF53067">
    <property type="entry name" value="Actin-like ATPase domain"/>
    <property type="match status" value="2"/>
</dbReference>
<sequence>MSRHRAVRNLDYDEVMDEFDEDLEEEEENRLLMEQGVADVRAALAAEASKVTKEQIEEALWHYYYDVDKSVTYLTSKFINPPKPKAPKPTTQKPTGKFIIPAPTTLSREFQYSSHWAEDNRDGLDGRASQTGFLRQDHVGFWMPGSSPSYPLPPVSLSTLFYDMPWGNIPRDRESVLIPPVAPRSRCGLLGGSGAPPKMTKLQALAAARKKKAQEKSSEQEVEQTRTQMTDLSVSSSSTQKENTPLSGAFSKRLKTSSSTAQGRVPIIPTEPRSESRQLSVESTTKEPEPVVEPAQVPPTKKAQPSAFAQTLFGSHVPTITMQEDVVTLGLAPSVLEAFSKPSPDDIVLAAQAKAGKKPSAGQSKKSKSSTTDSVASSVAELKIDDTPLPKSRNLNVLSEFEKSIKKKNASFVVVGHVDAGKSTMMGRLLLDLNVVDQRTVDKLRKEAHMIGKSSFALAWVLDQRTEERNRGVTIDIATNRFETETTAFTILDAPGHRDFIPNMIAGASQADFAVLVVDASTGAFESGLKGQTKEHSLLIRSMGVSRIIVAVNKLDMVNWAQERFDEIKDQVSGFLSATGFQKKNIAFVPVSGLHGDNMVKRSENPEIAWYTGPTLIEELELSEPSARAMEKPLRVNISEVFRTQQSQVTVSGRVDAGSLQMGDAVLIQPATEKAFIKSILVDDAPADWAVAGQSVVLHLSHIDPMHVRSGDIICDPNKPIPKEKMFTLKALAFDFLMPMQVDVHRGRLHAAGKITAMPALLDKVTGAVTKKNPRLVKPGQVARVRVELDEQVPLEAGQRVVLRSGGETIAAGLLDIIGFFALLFSAGFVQQVKADDVQDYGTVIGIDLGTTYSCVGVMQKGKVEILVNDQGNRITPSYVAFTDEERLVGDAAKNQAPANPYNTIYDIKRLIGRKFSEKELQTDIKHFPFKVVSKNDKPAVTVKVGGQDKTFTPEEISAMVLGKMKETAENYLGKKVTHAVVTVPAYFNDNQRQATKDAGMIAGLNVLRIVNEPTAAAIAYGLDKTSDERQIIVYDLGGGTFDVSLLSIEKGVFEVLATAGDTHLGGEDFDQRVINHFAKTFNKKYGVDVTTDAKAMGKLKREAEKAKRTLSSQMSTRIEIESLFGGKDFSETLTRAKFEELNNDLFRKTLEPVKQVLKDAKVAKSEVDDIVLVGGSTRIPKVQNLIEEFFGGKKASKGINPDEAVAFGAAVQAGVLSGEEGTEDIVLMDVNPLTLGIETTGGVMTKLITRNTPIPTRKSQIFSTAADNQPVVLIQVYEGERSMTKDNNLLGKFELTGIPPAPRGVPQIEVSFELDANGILKVSAHDKGTGKAESITITNDKGRLTQEEIDRMVAEAEKYAEEDKATRERIEARNGLENYAFSLKNQVNDEEGMGKKISEEDKETILDAVKEAQDWLEENAATASTEDFEEQKEKLSGVAYPITSKLYSAGGAGGEDDEPAGHDEL</sequence>
<dbReference type="GO" id="GO:0003924">
    <property type="term" value="F:GTPase activity"/>
    <property type="evidence" value="ECO:0007669"/>
    <property type="project" value="InterPro"/>
</dbReference>
<dbReference type="CDD" id="cd01883">
    <property type="entry name" value="EF1_alpha"/>
    <property type="match status" value="1"/>
</dbReference>
<evidence type="ECO:0000256" key="15">
    <source>
        <dbReference type="ARBA" id="ARBA00022845"/>
    </source>
</evidence>
<dbReference type="PROSITE" id="PS00301">
    <property type="entry name" value="G_TR_1"/>
    <property type="match status" value="1"/>
</dbReference>
<dbReference type="InterPro" id="IPR029047">
    <property type="entry name" value="HSP70_peptide-bd_sf"/>
</dbReference>
<evidence type="ECO:0000256" key="18">
    <source>
        <dbReference type="ARBA" id="ARBA00023134"/>
    </source>
</evidence>
<comment type="catalytic activity">
    <reaction evidence="21">
        <text>GTP + H2O = GDP + phosphate + H(+)</text>
        <dbReference type="Rhea" id="RHEA:19669"/>
        <dbReference type="ChEBI" id="CHEBI:15377"/>
        <dbReference type="ChEBI" id="CHEBI:15378"/>
        <dbReference type="ChEBI" id="CHEBI:37565"/>
        <dbReference type="ChEBI" id="CHEBI:43474"/>
        <dbReference type="ChEBI" id="CHEBI:58189"/>
    </reaction>
    <physiologicalReaction direction="left-to-right" evidence="21">
        <dbReference type="Rhea" id="RHEA:19670"/>
    </physiologicalReaction>
</comment>
<dbReference type="InterPro" id="IPR043129">
    <property type="entry name" value="ATPase_NBD"/>
</dbReference>
<dbReference type="Proteomes" id="UP001302321">
    <property type="component" value="Unassembled WGS sequence"/>
</dbReference>
<keyword evidence="8" id="KW-0963">Cytoplasm</keyword>
<name>A0AAN7A8W3_9PEZI</name>
<dbReference type="GO" id="GO:0005525">
    <property type="term" value="F:GTP binding"/>
    <property type="evidence" value="ECO:0007669"/>
    <property type="project" value="UniProtKB-KW"/>
</dbReference>
<dbReference type="FunFam" id="3.40.50.300:FF:000204">
    <property type="entry name" value="Translation elongation factor Tu"/>
    <property type="match status" value="1"/>
</dbReference>
<feature type="region of interest" description="Disordered" evidence="25">
    <location>
        <begin position="204"/>
        <end position="304"/>
    </location>
</feature>
<comment type="subcellular location">
    <subcellularLocation>
        <location evidence="3">Cytoplasm</location>
    </subcellularLocation>
    <subcellularLocation>
        <location evidence="2">Endoplasmic reticulum lumen</location>
    </subcellularLocation>
</comment>
<evidence type="ECO:0000256" key="4">
    <source>
        <dbReference type="ARBA" id="ARBA00007249"/>
    </source>
</evidence>
<dbReference type="FunFam" id="3.30.30.30:FF:000001">
    <property type="entry name" value="heat shock 70 kDa protein-like"/>
    <property type="match status" value="1"/>
</dbReference>
<dbReference type="InterPro" id="IPR009000">
    <property type="entry name" value="Transl_B-barrel_sf"/>
</dbReference>
<dbReference type="InterPro" id="IPR015033">
    <property type="entry name" value="HBS1-like_N"/>
</dbReference>
<keyword evidence="17" id="KW-0346">Stress response</keyword>
<feature type="compositionally biased region" description="Polar residues" evidence="25">
    <location>
        <begin position="225"/>
        <end position="246"/>
    </location>
</feature>
<gene>
    <name evidence="27" type="ORF">QBC36DRAFT_385949</name>
</gene>
<dbReference type="SUPFAM" id="SSF50465">
    <property type="entry name" value="EF-Tu/eEF-1alpha/eIF2-gamma C-terminal domain"/>
    <property type="match status" value="1"/>
</dbReference>
<comment type="subunit">
    <text evidence="22">Component of the Dom34-Hbs1 complex, also named Pelota-HBS1L complex, composed of dom34 and hbs1.</text>
</comment>
<evidence type="ECO:0000256" key="19">
    <source>
        <dbReference type="ARBA" id="ARBA00031728"/>
    </source>
</evidence>
<dbReference type="NCBIfam" id="NF001413">
    <property type="entry name" value="PRK00290.1"/>
    <property type="match status" value="1"/>
</dbReference>
<dbReference type="GO" id="GO:0005829">
    <property type="term" value="C:cytosol"/>
    <property type="evidence" value="ECO:0007669"/>
    <property type="project" value="GOC"/>
</dbReference>
<dbReference type="GO" id="GO:0140662">
    <property type="term" value="F:ATP-dependent protein folding chaperone"/>
    <property type="evidence" value="ECO:0007669"/>
    <property type="project" value="InterPro"/>
</dbReference>
<proteinExistence type="inferred from homology"/>
<dbReference type="Gene3D" id="3.30.30.30">
    <property type="match status" value="1"/>
</dbReference>
<reference evidence="27" key="2">
    <citation type="submission" date="2023-05" db="EMBL/GenBank/DDBJ databases">
        <authorList>
            <consortium name="Lawrence Berkeley National Laboratory"/>
            <person name="Steindorff A."/>
            <person name="Hensen N."/>
            <person name="Bonometti L."/>
            <person name="Westerberg I."/>
            <person name="Brannstrom I.O."/>
            <person name="Guillou S."/>
            <person name="Cros-Aarteil S."/>
            <person name="Calhoun S."/>
            <person name="Haridas S."/>
            <person name="Kuo A."/>
            <person name="Mondo S."/>
            <person name="Pangilinan J."/>
            <person name="Riley R."/>
            <person name="Labutti K."/>
            <person name="Andreopoulos B."/>
            <person name="Lipzen A."/>
            <person name="Chen C."/>
            <person name="Yanf M."/>
            <person name="Daum C."/>
            <person name="Ng V."/>
            <person name="Clum A."/>
            <person name="Ohm R."/>
            <person name="Martin F."/>
            <person name="Silar P."/>
            <person name="Natvig D."/>
            <person name="Lalanne C."/>
            <person name="Gautier V."/>
            <person name="Ament-Velasquez S.L."/>
            <person name="Kruys A."/>
            <person name="Hutchinson M.I."/>
            <person name="Powell A.J."/>
            <person name="Barry K."/>
            <person name="Miller A.N."/>
            <person name="Grigoriev I.V."/>
            <person name="Debuchy R."/>
            <person name="Gladieux P."/>
            <person name="Thoren M.H."/>
            <person name="Johannesson H."/>
        </authorList>
    </citation>
    <scope>NUCLEOTIDE SEQUENCE</scope>
    <source>
        <strain evidence="27">CBS 892.96</strain>
    </source>
</reference>
<dbReference type="Pfam" id="PF08938">
    <property type="entry name" value="HBS1_N"/>
    <property type="match status" value="1"/>
</dbReference>
<dbReference type="Gene3D" id="1.20.1270.10">
    <property type="match status" value="1"/>
</dbReference>
<evidence type="ECO:0000256" key="23">
    <source>
        <dbReference type="ARBA" id="ARBA00069311"/>
    </source>
</evidence>
<dbReference type="Gene3D" id="3.30.420.40">
    <property type="match status" value="2"/>
</dbReference>
<dbReference type="PROSITE" id="PS51722">
    <property type="entry name" value="G_TR_2"/>
    <property type="match status" value="1"/>
</dbReference>
<keyword evidence="15" id="KW-0810">Translation regulation</keyword>
<dbReference type="Gene3D" id="3.90.640.10">
    <property type="entry name" value="Actin, Chain A, domain 4"/>
    <property type="match status" value="1"/>
</dbReference>
<keyword evidence="14" id="KW-0067">ATP-binding</keyword>
<feature type="domain" description="Tr-type G" evidence="26">
    <location>
        <begin position="407"/>
        <end position="628"/>
    </location>
</feature>
<dbReference type="EC" id="3.6.4.10" evidence="6"/>
<dbReference type="GO" id="GO:0003746">
    <property type="term" value="F:translation elongation factor activity"/>
    <property type="evidence" value="ECO:0007669"/>
    <property type="project" value="UniProtKB-KW"/>
</dbReference>
<dbReference type="Pfam" id="PF00009">
    <property type="entry name" value="GTP_EFTU"/>
    <property type="match status" value="1"/>
</dbReference>
<keyword evidence="16" id="KW-0648">Protein biosynthesis</keyword>
<dbReference type="GO" id="GO:0005524">
    <property type="term" value="F:ATP binding"/>
    <property type="evidence" value="ECO:0007669"/>
    <property type="project" value="UniProtKB-KW"/>
</dbReference>
<dbReference type="CDD" id="cd10241">
    <property type="entry name" value="ASKHA_NBD_HSP70_BiP"/>
    <property type="match status" value="1"/>
</dbReference>
<dbReference type="InterPro" id="IPR000795">
    <property type="entry name" value="T_Tr_GTP-bd_dom"/>
</dbReference>
<dbReference type="SUPFAM" id="SSF100934">
    <property type="entry name" value="Heat shock protein 70kD (HSP70), C-terminal subdomain"/>
    <property type="match status" value="1"/>
</dbReference>
<dbReference type="InterPro" id="IPR018181">
    <property type="entry name" value="Heat_shock_70_CS"/>
</dbReference>
<dbReference type="Gene3D" id="2.40.30.10">
    <property type="entry name" value="Translation factors"/>
    <property type="match status" value="2"/>
</dbReference>
<dbReference type="InterPro" id="IPR013126">
    <property type="entry name" value="Hsp_70_fam"/>
</dbReference>
<evidence type="ECO:0000256" key="24">
    <source>
        <dbReference type="ARBA" id="ARBA00074866"/>
    </source>
</evidence>
<comment type="function">
    <text evidence="1">Probably plays a role in facilitating the assembly of multimeric protein complexes inside the ER. Is required for secretory polypeptide translocation. May physically associate with SEC63 protein in the endoplasmic reticulum and this interaction may be regulated by ATP hydrolysis.</text>
</comment>
<dbReference type="Pfam" id="PF03143">
    <property type="entry name" value="GTP_EFTU_D3"/>
    <property type="match status" value="1"/>
</dbReference>
<dbReference type="Gene3D" id="3.40.50.300">
    <property type="entry name" value="P-loop containing nucleotide triphosphate hydrolases"/>
    <property type="match status" value="1"/>
</dbReference>
<comment type="similarity">
    <text evidence="4">Belongs to the TRAFAC class translation factor GTPase superfamily. Classic translation factor GTPase family. EF-Tu/EF-1A subfamily.</text>
</comment>
<dbReference type="InterPro" id="IPR031157">
    <property type="entry name" value="G_TR_CS"/>
</dbReference>
<evidence type="ECO:0000256" key="20">
    <source>
        <dbReference type="ARBA" id="ARBA00048056"/>
    </source>
</evidence>
<evidence type="ECO:0000256" key="10">
    <source>
        <dbReference type="ARBA" id="ARBA00022741"/>
    </source>
</evidence>
<keyword evidence="10" id="KW-0547">Nucleotide-binding</keyword>
<evidence type="ECO:0000256" key="5">
    <source>
        <dbReference type="ARBA" id="ARBA00007381"/>
    </source>
</evidence>
<evidence type="ECO:0000256" key="6">
    <source>
        <dbReference type="ARBA" id="ARBA00012554"/>
    </source>
</evidence>
<feature type="region of interest" description="Disordered" evidence="25">
    <location>
        <begin position="353"/>
        <end position="374"/>
    </location>
</feature>
<evidence type="ECO:0000256" key="13">
    <source>
        <dbReference type="ARBA" id="ARBA00022824"/>
    </source>
</evidence>
<evidence type="ECO:0000256" key="17">
    <source>
        <dbReference type="ARBA" id="ARBA00023016"/>
    </source>
</evidence>
<comment type="similarity">
    <text evidence="5">Belongs to the heat shock protein 70 family.</text>
</comment>
<keyword evidence="28" id="KW-1185">Reference proteome</keyword>
<evidence type="ECO:0000256" key="8">
    <source>
        <dbReference type="ARBA" id="ARBA00022490"/>
    </source>
</evidence>
<dbReference type="FunFam" id="2.60.34.10:FF:000002">
    <property type="entry name" value="Heat shock 70 kDa"/>
    <property type="match status" value="1"/>
</dbReference>
<keyword evidence="11" id="KW-0251">Elongation factor</keyword>
<dbReference type="FunFam" id="3.30.420.40:FF:000026">
    <property type="entry name" value="Heat shock protein 70"/>
    <property type="match status" value="1"/>
</dbReference>
<accession>A0AAN7A8W3</accession>
<dbReference type="GO" id="GO:0002184">
    <property type="term" value="P:cytoplasmic translational termination"/>
    <property type="evidence" value="ECO:0007669"/>
    <property type="project" value="UniProtKB-ARBA"/>
</dbReference>
<evidence type="ECO:0000256" key="7">
    <source>
        <dbReference type="ARBA" id="ARBA00019933"/>
    </source>
</evidence>
<dbReference type="PANTHER" id="PTHR19375">
    <property type="entry name" value="HEAT SHOCK PROTEIN 70KDA"/>
    <property type="match status" value="1"/>
</dbReference>
<reference evidence="27" key="1">
    <citation type="journal article" date="2023" name="Mol. Phylogenet. Evol.">
        <title>Genome-scale phylogeny and comparative genomics of the fungal order Sordariales.</title>
        <authorList>
            <person name="Hensen N."/>
            <person name="Bonometti L."/>
            <person name="Westerberg I."/>
            <person name="Brannstrom I.O."/>
            <person name="Guillou S."/>
            <person name="Cros-Aarteil S."/>
            <person name="Calhoun S."/>
            <person name="Haridas S."/>
            <person name="Kuo A."/>
            <person name="Mondo S."/>
            <person name="Pangilinan J."/>
            <person name="Riley R."/>
            <person name="LaButti K."/>
            <person name="Andreopoulos B."/>
            <person name="Lipzen A."/>
            <person name="Chen C."/>
            <person name="Yan M."/>
            <person name="Daum C."/>
            <person name="Ng V."/>
            <person name="Clum A."/>
            <person name="Steindorff A."/>
            <person name="Ohm R.A."/>
            <person name="Martin F."/>
            <person name="Silar P."/>
            <person name="Natvig D.O."/>
            <person name="Lalanne C."/>
            <person name="Gautier V."/>
            <person name="Ament-Velasquez S.L."/>
            <person name="Kruys A."/>
            <person name="Hutchinson M.I."/>
            <person name="Powell A.J."/>
            <person name="Barry K."/>
            <person name="Miller A.N."/>
            <person name="Grigoriev I.V."/>
            <person name="Debuchy R."/>
            <person name="Gladieux P."/>
            <person name="Hiltunen Thoren M."/>
            <person name="Johannesson H."/>
        </authorList>
    </citation>
    <scope>NUCLEOTIDE SEQUENCE</scope>
    <source>
        <strain evidence="27">CBS 892.96</strain>
    </source>
</reference>
<dbReference type="InterPro" id="IPR027417">
    <property type="entry name" value="P-loop_NTPase"/>
</dbReference>
<dbReference type="SUPFAM" id="SSF52540">
    <property type="entry name" value="P-loop containing nucleoside triphosphate hydrolases"/>
    <property type="match status" value="1"/>
</dbReference>
<keyword evidence="9" id="KW-0732">Signal</keyword>
<dbReference type="InterPro" id="IPR004160">
    <property type="entry name" value="Transl_elong_EFTu/EF1A_C"/>
</dbReference>
<keyword evidence="18" id="KW-0342">GTP-binding</keyword>
<evidence type="ECO:0000256" key="1">
    <source>
        <dbReference type="ARBA" id="ARBA00002226"/>
    </source>
</evidence>
<evidence type="ECO:0000256" key="2">
    <source>
        <dbReference type="ARBA" id="ARBA00004319"/>
    </source>
</evidence>
<evidence type="ECO:0000313" key="28">
    <source>
        <dbReference type="Proteomes" id="UP001302321"/>
    </source>
</evidence>
<dbReference type="Pfam" id="PF00012">
    <property type="entry name" value="HSP70"/>
    <property type="match status" value="1"/>
</dbReference>
<keyword evidence="13" id="KW-0256">Endoplasmic reticulum</keyword>
<dbReference type="Gene3D" id="2.60.34.10">
    <property type="entry name" value="Substrate Binding Domain Of DNAk, Chain A, domain 1"/>
    <property type="match status" value="1"/>
</dbReference>
<dbReference type="FunFam" id="2.40.30.10:FF:000070">
    <property type="entry name" value="Translation elongation factor EF-1 subunit"/>
    <property type="match status" value="1"/>
</dbReference>
<evidence type="ECO:0000313" key="27">
    <source>
        <dbReference type="EMBL" id="KAK4178418.1"/>
    </source>
</evidence>
<evidence type="ECO:0000256" key="9">
    <source>
        <dbReference type="ARBA" id="ARBA00022729"/>
    </source>
</evidence>
<evidence type="ECO:0000256" key="16">
    <source>
        <dbReference type="ARBA" id="ARBA00022917"/>
    </source>
</evidence>
<dbReference type="GO" id="GO:0006417">
    <property type="term" value="P:regulation of translation"/>
    <property type="evidence" value="ECO:0007669"/>
    <property type="project" value="UniProtKB-KW"/>
</dbReference>
<dbReference type="InterPro" id="IPR042050">
    <property type="entry name" value="BIP_NBD"/>
</dbReference>
<dbReference type="SUPFAM" id="SSF100920">
    <property type="entry name" value="Heat shock protein 70kD (HSP70), peptide-binding domain"/>
    <property type="match status" value="1"/>
</dbReference>
<dbReference type="InterPro" id="IPR029048">
    <property type="entry name" value="HSP70_C_sf"/>
</dbReference>
<evidence type="ECO:0000259" key="26">
    <source>
        <dbReference type="PROSITE" id="PS51722"/>
    </source>
</evidence>
<dbReference type="CDD" id="cd16267">
    <property type="entry name" value="HBS1-like_II"/>
    <property type="match status" value="1"/>
</dbReference>